<dbReference type="Proteomes" id="UP000279959">
    <property type="component" value="Chromosome"/>
</dbReference>
<proteinExistence type="predicted"/>
<organism evidence="1 2">
    <name type="scientific">Sphingobium amiense</name>
    <dbReference type="NCBI Taxonomy" id="135719"/>
    <lineage>
        <taxon>Bacteria</taxon>
        <taxon>Pseudomonadati</taxon>
        <taxon>Pseudomonadota</taxon>
        <taxon>Alphaproteobacteria</taxon>
        <taxon>Sphingomonadales</taxon>
        <taxon>Sphingomonadaceae</taxon>
        <taxon>Sphingobium</taxon>
    </lineage>
</organism>
<dbReference type="EMBL" id="AP018664">
    <property type="protein sequence ID" value="BBD96768.1"/>
    <property type="molecule type" value="Genomic_DNA"/>
</dbReference>
<reference evidence="1 2" key="1">
    <citation type="submission" date="2018-05" db="EMBL/GenBank/DDBJ databases">
        <title>Complete Genome Sequence of the Nonylphenol-Degrading Bacterium Sphingobium amiense DSM 16289T.</title>
        <authorList>
            <person name="Ootsuka M."/>
            <person name="Nishizawa T."/>
            <person name="Ohta H."/>
        </authorList>
    </citation>
    <scope>NUCLEOTIDE SEQUENCE [LARGE SCALE GENOMIC DNA]</scope>
    <source>
        <strain evidence="1 2">DSM 16289</strain>
    </source>
</reference>
<keyword evidence="2" id="KW-1185">Reference proteome</keyword>
<dbReference type="AlphaFoldDB" id="A0A494W0Q8"/>
<evidence type="ECO:0000313" key="1">
    <source>
        <dbReference type="EMBL" id="BBD96768.1"/>
    </source>
</evidence>
<accession>A0A494W0Q8</accession>
<name>A0A494W0Q8_9SPHN</name>
<protein>
    <submittedName>
        <fullName evidence="1">Uncharacterized protein</fullName>
    </submittedName>
</protein>
<dbReference type="RefSeq" id="WP_126516702.1">
    <property type="nucleotide sequence ID" value="NZ_AP018664.1"/>
</dbReference>
<evidence type="ECO:0000313" key="2">
    <source>
        <dbReference type="Proteomes" id="UP000279959"/>
    </source>
</evidence>
<dbReference type="KEGG" id="sami:SAMIE_1002690"/>
<sequence length="183" mass="19270">MTFGNLLTYSHVGQALEKAGWALCGQEPPLHDEICLLIVENIGDHAGDPLRHIVGIAVPGGEGDSGADFSFDPQGGVAALALLFESWLPPDTEPLDRLLAMFGEAEFLPLVKGLQRELAAACDGDHLGCISPHRLAGLSGTLGFAVLSRSWSAVDAGEGDFAVARQESRKAAVAITRWLDGRG</sequence>
<gene>
    <name evidence="1" type="ORF">SAMIE_1002690</name>
</gene>